<accession>A0A401GUH2</accession>
<feature type="region of interest" description="Disordered" evidence="1">
    <location>
        <begin position="1"/>
        <end position="81"/>
    </location>
</feature>
<dbReference type="InParanoid" id="A0A401GUH2"/>
<organism evidence="2 3">
    <name type="scientific">Sparassis crispa</name>
    <dbReference type="NCBI Taxonomy" id="139825"/>
    <lineage>
        <taxon>Eukaryota</taxon>
        <taxon>Fungi</taxon>
        <taxon>Dikarya</taxon>
        <taxon>Basidiomycota</taxon>
        <taxon>Agaricomycotina</taxon>
        <taxon>Agaricomycetes</taxon>
        <taxon>Polyporales</taxon>
        <taxon>Sparassidaceae</taxon>
        <taxon>Sparassis</taxon>
    </lineage>
</organism>
<protein>
    <submittedName>
        <fullName evidence="2">Uncharacterized protein</fullName>
    </submittedName>
</protein>
<comment type="caution">
    <text evidence="2">The sequence shown here is derived from an EMBL/GenBank/DDBJ whole genome shotgun (WGS) entry which is preliminary data.</text>
</comment>
<reference evidence="2 3" key="1">
    <citation type="journal article" date="2018" name="Sci. Rep.">
        <title>Genome sequence of the cauliflower mushroom Sparassis crispa (Hanabiratake) and its association with beneficial usage.</title>
        <authorList>
            <person name="Kiyama R."/>
            <person name="Furutani Y."/>
            <person name="Kawaguchi K."/>
            <person name="Nakanishi T."/>
        </authorList>
    </citation>
    <scope>NUCLEOTIDE SEQUENCE [LARGE SCALE GENOMIC DNA]</scope>
</reference>
<proteinExistence type="predicted"/>
<name>A0A401GUH2_9APHY</name>
<gene>
    <name evidence="2" type="ORF">SCP_0804030</name>
</gene>
<evidence type="ECO:0000313" key="3">
    <source>
        <dbReference type="Proteomes" id="UP000287166"/>
    </source>
</evidence>
<keyword evidence="3" id="KW-1185">Reference proteome</keyword>
<evidence type="ECO:0000313" key="2">
    <source>
        <dbReference type="EMBL" id="GBE85881.1"/>
    </source>
</evidence>
<dbReference type="OrthoDB" id="6511194at2759"/>
<dbReference type="AlphaFoldDB" id="A0A401GUH2"/>
<feature type="compositionally biased region" description="Basic and acidic residues" evidence="1">
    <location>
        <begin position="25"/>
        <end position="37"/>
    </location>
</feature>
<dbReference type="Proteomes" id="UP000287166">
    <property type="component" value="Unassembled WGS sequence"/>
</dbReference>
<sequence length="290" mass="32227">MAKRKLAHRRSIANLGNHAKKRVCQRQDSEKENKENEPPSELLAQTADSCGDTSPADKQCTTSHSVSARAIPPSAGTGMHGPLALELSGHEGVVEQYQIQNAEDTMTVPDNASAFPTSKSHPYIPPPTIEDANSALSDILALLRPRRKNGKGTKPFDGDDFLHRRMEQMRMLLWFYVLRAPRIAHVDFMTGPYSAQRLCRGVEHKVYGLVPTASAAKEICRRDHRLDEQNEFIRATATPSFPEAGNSAAGRFLHNGRMSCLRDRGGVRGESMFKLGVISWWERNDTVIVL</sequence>
<dbReference type="GeneID" id="38782798"/>
<dbReference type="EMBL" id="BFAD01000008">
    <property type="protein sequence ID" value="GBE85881.1"/>
    <property type="molecule type" value="Genomic_DNA"/>
</dbReference>
<evidence type="ECO:0000256" key="1">
    <source>
        <dbReference type="SAM" id="MobiDB-lite"/>
    </source>
</evidence>
<feature type="compositionally biased region" description="Basic residues" evidence="1">
    <location>
        <begin position="1"/>
        <end position="11"/>
    </location>
</feature>
<dbReference type="RefSeq" id="XP_027616794.1">
    <property type="nucleotide sequence ID" value="XM_027760993.1"/>
</dbReference>